<keyword evidence="3" id="KW-1185">Reference proteome</keyword>
<dbReference type="PROSITE" id="PS50943">
    <property type="entry name" value="HTH_CROC1"/>
    <property type="match status" value="1"/>
</dbReference>
<reference evidence="3" key="1">
    <citation type="submission" date="2016-10" db="EMBL/GenBank/DDBJ databases">
        <authorList>
            <person name="Varghese N."/>
            <person name="Submissions S."/>
        </authorList>
    </citation>
    <scope>NUCLEOTIDE SEQUENCE [LARGE SCALE GENOMIC DNA]</scope>
    <source>
        <strain evidence="3">P18</strain>
    </source>
</reference>
<proteinExistence type="predicted"/>
<evidence type="ECO:0000259" key="1">
    <source>
        <dbReference type="PROSITE" id="PS50943"/>
    </source>
</evidence>
<dbReference type="SUPFAM" id="SSF47413">
    <property type="entry name" value="lambda repressor-like DNA-binding domains"/>
    <property type="match status" value="1"/>
</dbReference>
<dbReference type="AlphaFoldDB" id="A0A1I5WTB4"/>
<dbReference type="OrthoDB" id="9805605at2"/>
<dbReference type="GO" id="GO:0003677">
    <property type="term" value="F:DNA binding"/>
    <property type="evidence" value="ECO:0007669"/>
    <property type="project" value="InterPro"/>
</dbReference>
<dbReference type="RefSeq" id="WP_074890373.1">
    <property type="nucleotide sequence ID" value="NZ_FOXO01000025.1"/>
</dbReference>
<evidence type="ECO:0000313" key="2">
    <source>
        <dbReference type="EMBL" id="SFQ22808.1"/>
    </source>
</evidence>
<organism evidence="2 3">
    <name type="scientific">Butyrivibrio proteoclasticus</name>
    <dbReference type="NCBI Taxonomy" id="43305"/>
    <lineage>
        <taxon>Bacteria</taxon>
        <taxon>Bacillati</taxon>
        <taxon>Bacillota</taxon>
        <taxon>Clostridia</taxon>
        <taxon>Lachnospirales</taxon>
        <taxon>Lachnospiraceae</taxon>
        <taxon>Butyrivibrio</taxon>
    </lineage>
</organism>
<evidence type="ECO:0000313" key="3">
    <source>
        <dbReference type="Proteomes" id="UP000182624"/>
    </source>
</evidence>
<dbReference type="EMBL" id="FOXO01000025">
    <property type="protein sequence ID" value="SFQ22808.1"/>
    <property type="molecule type" value="Genomic_DNA"/>
</dbReference>
<name>A0A1I5WTB4_9FIRM</name>
<dbReference type="Gene3D" id="1.10.260.40">
    <property type="entry name" value="lambda repressor-like DNA-binding domains"/>
    <property type="match status" value="1"/>
</dbReference>
<dbReference type="InterPro" id="IPR010982">
    <property type="entry name" value="Lambda_DNA-bd_dom_sf"/>
</dbReference>
<dbReference type="Proteomes" id="UP000182624">
    <property type="component" value="Unassembled WGS sequence"/>
</dbReference>
<dbReference type="InterPro" id="IPR001387">
    <property type="entry name" value="Cro/C1-type_HTH"/>
</dbReference>
<gene>
    <name evidence="2" type="ORF">SAMN04487928_1258</name>
</gene>
<protein>
    <recommendedName>
        <fullName evidence="1">HTH cro/C1-type domain-containing protein</fullName>
    </recommendedName>
</protein>
<sequence>MQIDYKEVGKRIRKYRERLNLTQEDLAFAIKTWIKSNSSSEINEYYIFFAKSRLIVYSFIIYK</sequence>
<feature type="domain" description="HTH cro/C1-type" evidence="1">
    <location>
        <begin position="12"/>
        <end position="30"/>
    </location>
</feature>
<accession>A0A1I5WTB4</accession>